<evidence type="ECO:0008006" key="9">
    <source>
        <dbReference type="Google" id="ProtNLM"/>
    </source>
</evidence>
<dbReference type="OrthoDB" id="7701049at2759"/>
<dbReference type="InterPro" id="IPR013083">
    <property type="entry name" value="Znf_RING/FYVE/PHD"/>
</dbReference>
<dbReference type="PANTHER" id="PTHR47510">
    <property type="entry name" value="REVERSE TRANSCRIPTASE DOMAIN-CONTAINING PROTEIN"/>
    <property type="match status" value="1"/>
</dbReference>
<reference evidence="7" key="1">
    <citation type="submission" date="2022-03" db="EMBL/GenBank/DDBJ databases">
        <authorList>
            <person name="Sayadi A."/>
        </authorList>
    </citation>
    <scope>NUCLEOTIDE SEQUENCE</scope>
</reference>
<evidence type="ECO:0000259" key="5">
    <source>
        <dbReference type="PROSITE" id="PS50016"/>
    </source>
</evidence>
<dbReference type="GO" id="GO:0008270">
    <property type="term" value="F:zinc ion binding"/>
    <property type="evidence" value="ECO:0007669"/>
    <property type="project" value="UniProtKB-KW"/>
</dbReference>
<keyword evidence="8" id="KW-1185">Reference proteome</keyword>
<evidence type="ECO:0000256" key="4">
    <source>
        <dbReference type="PROSITE-ProRule" id="PRU00146"/>
    </source>
</evidence>
<dbReference type="EMBL" id="CAKOFQ010006946">
    <property type="protein sequence ID" value="CAH1983812.1"/>
    <property type="molecule type" value="Genomic_DNA"/>
</dbReference>
<dbReference type="AlphaFoldDB" id="A0A9P0L200"/>
<keyword evidence="1" id="KW-0479">Metal-binding</keyword>
<evidence type="ECO:0000256" key="2">
    <source>
        <dbReference type="ARBA" id="ARBA00022771"/>
    </source>
</evidence>
<dbReference type="PROSITE" id="PS50878">
    <property type="entry name" value="RT_POL"/>
    <property type="match status" value="1"/>
</dbReference>
<protein>
    <recommendedName>
        <fullName evidence="9">Reverse transcriptase</fullName>
    </recommendedName>
</protein>
<gene>
    <name evidence="7" type="ORF">ACAOBT_LOCUS15759</name>
</gene>
<dbReference type="InterPro" id="IPR000477">
    <property type="entry name" value="RT_dom"/>
</dbReference>
<dbReference type="InterPro" id="IPR019786">
    <property type="entry name" value="Zinc_finger_PHD-type_CS"/>
</dbReference>
<keyword evidence="3" id="KW-0862">Zinc</keyword>
<evidence type="ECO:0000313" key="8">
    <source>
        <dbReference type="Proteomes" id="UP001152888"/>
    </source>
</evidence>
<organism evidence="7 8">
    <name type="scientific">Acanthoscelides obtectus</name>
    <name type="common">Bean weevil</name>
    <name type="synonym">Bruchus obtectus</name>
    <dbReference type="NCBI Taxonomy" id="200917"/>
    <lineage>
        <taxon>Eukaryota</taxon>
        <taxon>Metazoa</taxon>
        <taxon>Ecdysozoa</taxon>
        <taxon>Arthropoda</taxon>
        <taxon>Hexapoda</taxon>
        <taxon>Insecta</taxon>
        <taxon>Pterygota</taxon>
        <taxon>Neoptera</taxon>
        <taxon>Endopterygota</taxon>
        <taxon>Coleoptera</taxon>
        <taxon>Polyphaga</taxon>
        <taxon>Cucujiformia</taxon>
        <taxon>Chrysomeloidea</taxon>
        <taxon>Chrysomelidae</taxon>
        <taxon>Bruchinae</taxon>
        <taxon>Bruchini</taxon>
        <taxon>Acanthoscelides</taxon>
    </lineage>
</organism>
<evidence type="ECO:0000259" key="6">
    <source>
        <dbReference type="PROSITE" id="PS50878"/>
    </source>
</evidence>
<dbReference type="PANTHER" id="PTHR47510:SF3">
    <property type="entry name" value="ENDO_EXONUCLEASE_PHOSPHATASE DOMAIN-CONTAINING PROTEIN"/>
    <property type="match status" value="1"/>
</dbReference>
<dbReference type="SUPFAM" id="SSF56219">
    <property type="entry name" value="DNase I-like"/>
    <property type="match status" value="1"/>
</dbReference>
<dbReference type="InterPro" id="IPR043502">
    <property type="entry name" value="DNA/RNA_pol_sf"/>
</dbReference>
<evidence type="ECO:0000256" key="3">
    <source>
        <dbReference type="ARBA" id="ARBA00022833"/>
    </source>
</evidence>
<dbReference type="SUPFAM" id="SSF56672">
    <property type="entry name" value="DNA/RNA polymerases"/>
    <property type="match status" value="1"/>
</dbReference>
<dbReference type="SMART" id="SM00249">
    <property type="entry name" value="PHD"/>
    <property type="match status" value="1"/>
</dbReference>
<dbReference type="PROSITE" id="PS50016">
    <property type="entry name" value="ZF_PHD_2"/>
    <property type="match status" value="1"/>
</dbReference>
<dbReference type="PROSITE" id="PS01359">
    <property type="entry name" value="ZF_PHD_1"/>
    <property type="match status" value="1"/>
</dbReference>
<name>A0A9P0L200_ACAOB</name>
<dbReference type="InterPro" id="IPR011011">
    <property type="entry name" value="Znf_FYVE_PHD"/>
</dbReference>
<evidence type="ECO:0000313" key="7">
    <source>
        <dbReference type="EMBL" id="CAH1983812.1"/>
    </source>
</evidence>
<comment type="caution">
    <text evidence="7">The sequence shown here is derived from an EMBL/GenBank/DDBJ whole genome shotgun (WGS) entry which is preliminary data.</text>
</comment>
<sequence>MVNCEICQTLVTRSRPPISCDACKKQFHSLCISNTDILGVISTVPGLFWRCKNCIPNCIVINQDDVKNLLSGKIDEAMASFKNQVTKLSADISRSMKSSHAVPSVNKPVVSYGEVVRNKTQPALIIQPKNGNHQSKQTKADLIQHVNPCTAEVQLAKVKDVRDGGILIGCKSKEENQKLKAIVQEKLSDSYVIREITGINPRFRLVGMSDKYSDDKLRHLLLKGNTDIFEDDFECKIVKHFPTKKDPSVYQAIVQVDRSSYDKIVKAGYLFVGCEYPIIAITETWLDFSCMSSEFIPTTYNVFRTDRDYVTTGCSRGGGVLIAIDERFTASLIEIPELAVLSALKIDVVAVKVCTNSFSVYICNVYIPPDKPNAEYEQFYDAILSSHVLFDRNLVITGDFNIANYTSYANSHGRNAKLVSLNNFAEGPAINQFNNISNSMDNTLDLVFCSGLCEVEHSWDPLLDEDPYHPALNICCNVNSSLNTKHNFPVSFINSYNFRKANFPQLYNLISDMDWAALDGFHDANEACEFFYNKLYNAFDTCVPKYARATKRKYPPWFNSAIIKLIKRKEKIHRSYRRNNDPKTYQTFRELRSKIRIESDEAYKIYVRQAENEIQRDSNKFWGFLNSKRKSTNLSSRMIYNGNELLEPNDILNAFADNFSKYYSSSSATEETDNFLMSNEQPLNITRFEEDEVVLALKQIKPKMTTGPDNVPAFILRDCASVLACPLTVLFNLCLTTCTIPELWKLSKVCPIHKNGSRNDVSNFRPISILCNFSKALETLIYNRLYHHVSRKICVQQHGFMKGRSTVSNLMNFTQTIAENIDRGLQTDVVYTDFSKAFDRVDHRMLLHKLKSHGLSDPLIQLFKSYLTGRNQFVMFNGIRSSKYVANSGVPQGSNLGPLLFVIFVNDIVNAVGENCLLYADDLKMFCRVVDESDCDQLLENLVRLDAWCSQNNLSLNINKCYVMSYTLKKNPLLFDYTLSGSSIQRTSTLCDLGVTFDSQLTFVKHIDSKISEANRMYGFIVRNCRDFTQSTTLKLLYYAYVRSKLEYALLIWNPHHIIHISRLECVQRRFLKYLSLKVDGVYPPIGIPHDSLLEKHLISSLEARRTCQSVIFLFKLINNASDDLALLGQLSFNVPRLTSRQNVTFYLPAARTNYLHYSPLHVMCRNYNSASNRIDIFNCRIADIKNTIK</sequence>
<evidence type="ECO:0000256" key="1">
    <source>
        <dbReference type="ARBA" id="ARBA00022723"/>
    </source>
</evidence>
<keyword evidence="2 4" id="KW-0863">Zinc-finger</keyword>
<dbReference type="GO" id="GO:0071897">
    <property type="term" value="P:DNA biosynthetic process"/>
    <property type="evidence" value="ECO:0007669"/>
    <property type="project" value="UniProtKB-ARBA"/>
</dbReference>
<dbReference type="SUPFAM" id="SSF57903">
    <property type="entry name" value="FYVE/PHD zinc finger"/>
    <property type="match status" value="1"/>
</dbReference>
<dbReference type="InterPro" id="IPR036691">
    <property type="entry name" value="Endo/exonu/phosph_ase_sf"/>
</dbReference>
<proteinExistence type="predicted"/>
<dbReference type="Gene3D" id="3.60.10.10">
    <property type="entry name" value="Endonuclease/exonuclease/phosphatase"/>
    <property type="match status" value="1"/>
</dbReference>
<dbReference type="Pfam" id="PF00078">
    <property type="entry name" value="RVT_1"/>
    <property type="match status" value="1"/>
</dbReference>
<feature type="domain" description="Reverse transcriptase" evidence="6">
    <location>
        <begin position="733"/>
        <end position="979"/>
    </location>
</feature>
<dbReference type="Proteomes" id="UP001152888">
    <property type="component" value="Unassembled WGS sequence"/>
</dbReference>
<dbReference type="InterPro" id="IPR019787">
    <property type="entry name" value="Znf_PHD-finger"/>
</dbReference>
<feature type="domain" description="PHD-type" evidence="5">
    <location>
        <begin position="1"/>
        <end position="57"/>
    </location>
</feature>
<accession>A0A9P0L200</accession>
<dbReference type="InterPro" id="IPR001965">
    <property type="entry name" value="Znf_PHD"/>
</dbReference>
<dbReference type="Gene3D" id="3.30.40.10">
    <property type="entry name" value="Zinc/RING finger domain, C3HC4 (zinc finger)"/>
    <property type="match status" value="1"/>
</dbReference>
<dbReference type="CDD" id="cd01650">
    <property type="entry name" value="RT_nLTR_like"/>
    <property type="match status" value="1"/>
</dbReference>